<protein>
    <submittedName>
        <fullName evidence="1">Putative ovule protein</fullName>
    </submittedName>
</protein>
<proteinExistence type="predicted"/>
<accession>A0A0V0HDP4</accession>
<evidence type="ECO:0000313" key="1">
    <source>
        <dbReference type="EMBL" id="JAP18495.1"/>
    </source>
</evidence>
<dbReference type="EMBL" id="GEDG01021205">
    <property type="protein sequence ID" value="JAP18495.1"/>
    <property type="molecule type" value="Transcribed_RNA"/>
</dbReference>
<reference evidence="1" key="1">
    <citation type="submission" date="2015-12" db="EMBL/GenBank/DDBJ databases">
        <title>Gene expression during late stages of embryo sac development: a critical building block for successful pollen-pistil interactions.</title>
        <authorList>
            <person name="Liu Y."/>
            <person name="Joly V."/>
            <person name="Sabar M."/>
            <person name="Matton D.P."/>
        </authorList>
    </citation>
    <scope>NUCLEOTIDE SEQUENCE</scope>
</reference>
<dbReference type="AlphaFoldDB" id="A0A0V0HDP4"/>
<sequence length="65" mass="7689">MHLIHGNIKCISQACCWFEFSLKNHYFFCFGTLHLKTAWSSLLDPFYLYFLPPVHVLAKKRNNVV</sequence>
<name>A0A0V0HDP4_SOLCH</name>
<organism evidence="1">
    <name type="scientific">Solanum chacoense</name>
    <name type="common">Chaco potato</name>
    <dbReference type="NCBI Taxonomy" id="4108"/>
    <lineage>
        <taxon>Eukaryota</taxon>
        <taxon>Viridiplantae</taxon>
        <taxon>Streptophyta</taxon>
        <taxon>Embryophyta</taxon>
        <taxon>Tracheophyta</taxon>
        <taxon>Spermatophyta</taxon>
        <taxon>Magnoliopsida</taxon>
        <taxon>eudicotyledons</taxon>
        <taxon>Gunneridae</taxon>
        <taxon>Pentapetalae</taxon>
        <taxon>asterids</taxon>
        <taxon>lamiids</taxon>
        <taxon>Solanales</taxon>
        <taxon>Solanaceae</taxon>
        <taxon>Solanoideae</taxon>
        <taxon>Solaneae</taxon>
        <taxon>Solanum</taxon>
    </lineage>
</organism>